<accession>A0A6G9H1E0</accession>
<dbReference type="Proteomes" id="UP000501179">
    <property type="component" value="Chromosome"/>
</dbReference>
<dbReference type="RefSeq" id="WP_167031934.1">
    <property type="nucleotide sequence ID" value="NZ_CP050177.1"/>
</dbReference>
<feature type="compositionally biased region" description="Pro residues" evidence="1">
    <location>
        <begin position="423"/>
        <end position="434"/>
    </location>
</feature>
<sequence>MSRDDDLTARAAEPDFWPLYLFDDHAMEAYEEARENEEEEGEEAEDEVLRAAFWLDHDLGLELEFEPGVAYVNLAVRSPRTAEAETVGWDDLAHFHPHVMPWSELDLLCRAAALHNPALRHPGPMLALLLRFAFLTENENLDAVTPLANAAFAAVRPAATDKPAAPGALAAIRSETRDWFDLRDLRSTGIEWRTRPDGHRAVTQHDRDGLPLYSLREPESKEFPFAAWSALLARATDRLTSIRTNPALHTPDVQSSLNLCTQPNGHHHLAPLASALSRAGFDHPTLLRALSQPIASAEAAWAVETLAGLEQGELIATWHGPSPLAGSSSWRLTLTLPAAGHPWRFAQDFAAELSTALQTADLGRAETGGSTSVKNEHGSYVHHSDRLDVLIRDDLPAGVQLISQLLHHHQAAKSATLKHTEPPYTPIPLPTPTP</sequence>
<evidence type="ECO:0000313" key="3">
    <source>
        <dbReference type="Proteomes" id="UP000501179"/>
    </source>
</evidence>
<protein>
    <submittedName>
        <fullName evidence="2">Uncharacterized protein</fullName>
    </submittedName>
</protein>
<organism evidence="2 3">
    <name type="scientific">Streptomyces liangshanensis</name>
    <dbReference type="NCBI Taxonomy" id="2717324"/>
    <lineage>
        <taxon>Bacteria</taxon>
        <taxon>Bacillati</taxon>
        <taxon>Actinomycetota</taxon>
        <taxon>Actinomycetes</taxon>
        <taxon>Kitasatosporales</taxon>
        <taxon>Streptomycetaceae</taxon>
        <taxon>Streptomyces</taxon>
    </lineage>
</organism>
<gene>
    <name evidence="2" type="ORF">HA039_20270</name>
</gene>
<keyword evidence="3" id="KW-1185">Reference proteome</keyword>
<reference evidence="2 3" key="1">
    <citation type="submission" date="2020-03" db="EMBL/GenBank/DDBJ databases">
        <title>A novel species.</title>
        <authorList>
            <person name="Gao J."/>
        </authorList>
    </citation>
    <scope>NUCLEOTIDE SEQUENCE [LARGE SCALE GENOMIC DNA]</scope>
    <source>
        <strain evidence="2 3">QMT-12</strain>
    </source>
</reference>
<name>A0A6G9H1E0_9ACTN</name>
<evidence type="ECO:0000313" key="2">
    <source>
        <dbReference type="EMBL" id="QIQ04325.1"/>
    </source>
</evidence>
<dbReference type="AlphaFoldDB" id="A0A6G9H1E0"/>
<dbReference type="EMBL" id="CP050177">
    <property type="protein sequence ID" value="QIQ04325.1"/>
    <property type="molecule type" value="Genomic_DNA"/>
</dbReference>
<proteinExistence type="predicted"/>
<feature type="region of interest" description="Disordered" evidence="1">
    <location>
        <begin position="413"/>
        <end position="434"/>
    </location>
</feature>
<evidence type="ECO:0000256" key="1">
    <source>
        <dbReference type="SAM" id="MobiDB-lite"/>
    </source>
</evidence>
<dbReference type="KEGG" id="slia:HA039_20270"/>